<feature type="compositionally biased region" description="Basic and acidic residues" evidence="11">
    <location>
        <begin position="174"/>
        <end position="190"/>
    </location>
</feature>
<dbReference type="InterPro" id="IPR001926">
    <property type="entry name" value="TrpB-like_PALP"/>
</dbReference>
<dbReference type="Pfam" id="PF00291">
    <property type="entry name" value="PALP"/>
    <property type="match status" value="1"/>
</dbReference>
<dbReference type="Gene3D" id="2.30.30.40">
    <property type="entry name" value="SH3 Domains"/>
    <property type="match status" value="1"/>
</dbReference>
<dbReference type="PROSITE" id="PS00901">
    <property type="entry name" value="CYS_SYNTHASE"/>
    <property type="match status" value="1"/>
</dbReference>
<evidence type="ECO:0000256" key="5">
    <source>
        <dbReference type="ARBA" id="ARBA00022771"/>
    </source>
</evidence>
<comment type="cofactor">
    <cofactor evidence="1">
        <name>pyridoxal 5'-phosphate</name>
        <dbReference type="ChEBI" id="CHEBI:597326"/>
    </cofactor>
</comment>
<dbReference type="PROSITE" id="PS00165">
    <property type="entry name" value="DEHYDRATASE_SER_THR"/>
    <property type="match status" value="1"/>
</dbReference>
<dbReference type="SUPFAM" id="SSF53686">
    <property type="entry name" value="Tryptophan synthase beta subunit-like PLP-dependent enzymes"/>
    <property type="match status" value="1"/>
</dbReference>
<name>A0ABR2Y3J2_9PEZI</name>
<feature type="compositionally biased region" description="Polar residues" evidence="11">
    <location>
        <begin position="463"/>
        <end position="486"/>
    </location>
</feature>
<feature type="compositionally biased region" description="Polar residues" evidence="11">
    <location>
        <begin position="354"/>
        <end position="364"/>
    </location>
</feature>
<evidence type="ECO:0000256" key="10">
    <source>
        <dbReference type="PROSITE-ProRule" id="PRU00192"/>
    </source>
</evidence>
<evidence type="ECO:0000256" key="4">
    <source>
        <dbReference type="ARBA" id="ARBA00022723"/>
    </source>
</evidence>
<feature type="compositionally biased region" description="Low complexity" evidence="11">
    <location>
        <begin position="491"/>
        <end position="512"/>
    </location>
</feature>
<dbReference type="InterPro" id="IPR050214">
    <property type="entry name" value="Cys_Synth/Cystath_Beta-Synth"/>
</dbReference>
<dbReference type="CDD" id="cd01561">
    <property type="entry name" value="CBS_like"/>
    <property type="match status" value="1"/>
</dbReference>
<protein>
    <submittedName>
        <fullName evidence="14">RING-type domain-containing protein</fullName>
    </submittedName>
</protein>
<evidence type="ECO:0000259" key="13">
    <source>
        <dbReference type="PROSITE" id="PS50089"/>
    </source>
</evidence>
<comment type="caution">
    <text evidence="14">The sequence shown here is derived from an EMBL/GenBank/DDBJ whole genome shotgun (WGS) entry which is preliminary data.</text>
</comment>
<keyword evidence="5 9" id="KW-0863">Zinc-finger</keyword>
<keyword evidence="15" id="KW-1185">Reference proteome</keyword>
<dbReference type="Pfam" id="PF00097">
    <property type="entry name" value="zf-C3HC4"/>
    <property type="match status" value="1"/>
</dbReference>
<dbReference type="InterPro" id="IPR036052">
    <property type="entry name" value="TrpB-like_PALP_sf"/>
</dbReference>
<keyword evidence="7" id="KW-0832">Ubl conjugation</keyword>
<dbReference type="PROSITE" id="PS50002">
    <property type="entry name" value="SH3"/>
    <property type="match status" value="1"/>
</dbReference>
<feature type="region of interest" description="Disordered" evidence="11">
    <location>
        <begin position="97"/>
        <end position="132"/>
    </location>
</feature>
<feature type="region of interest" description="Disordered" evidence="11">
    <location>
        <begin position="147"/>
        <end position="259"/>
    </location>
</feature>
<evidence type="ECO:0000256" key="7">
    <source>
        <dbReference type="ARBA" id="ARBA00022843"/>
    </source>
</evidence>
<dbReference type="Gene3D" id="3.30.40.10">
    <property type="entry name" value="Zinc/RING finger domain, C3HC4 (zinc finger)"/>
    <property type="match status" value="1"/>
</dbReference>
<dbReference type="InterPro" id="IPR001216">
    <property type="entry name" value="P-phosphate_BS"/>
</dbReference>
<evidence type="ECO:0000256" key="8">
    <source>
        <dbReference type="ARBA" id="ARBA00022898"/>
    </source>
</evidence>
<feature type="compositionally biased region" description="Basic residues" evidence="11">
    <location>
        <begin position="162"/>
        <end position="173"/>
    </location>
</feature>
<keyword evidence="3 10" id="KW-0728">SH3 domain</keyword>
<feature type="compositionally biased region" description="Basic and acidic residues" evidence="11">
    <location>
        <begin position="424"/>
        <end position="435"/>
    </location>
</feature>
<comment type="similarity">
    <text evidence="2">Belongs to the SH3RF family.</text>
</comment>
<dbReference type="InterPro" id="IPR018957">
    <property type="entry name" value="Znf_C3HC4_RING-type"/>
</dbReference>
<evidence type="ECO:0000256" key="6">
    <source>
        <dbReference type="ARBA" id="ARBA00022833"/>
    </source>
</evidence>
<evidence type="ECO:0000313" key="15">
    <source>
        <dbReference type="Proteomes" id="UP001465668"/>
    </source>
</evidence>
<evidence type="ECO:0000313" key="14">
    <source>
        <dbReference type="EMBL" id="KAK9780619.1"/>
    </source>
</evidence>
<dbReference type="SMART" id="SM00184">
    <property type="entry name" value="RING"/>
    <property type="match status" value="1"/>
</dbReference>
<dbReference type="InterPro" id="IPR013083">
    <property type="entry name" value="Znf_RING/FYVE/PHD"/>
</dbReference>
<feature type="region of interest" description="Disordered" evidence="11">
    <location>
        <begin position="964"/>
        <end position="995"/>
    </location>
</feature>
<dbReference type="SUPFAM" id="SSF57850">
    <property type="entry name" value="RING/U-box"/>
    <property type="match status" value="1"/>
</dbReference>
<dbReference type="InterPro" id="IPR001452">
    <property type="entry name" value="SH3_domain"/>
</dbReference>
<feature type="compositionally biased region" description="Low complexity" evidence="11">
    <location>
        <begin position="965"/>
        <end position="983"/>
    </location>
</feature>
<dbReference type="NCBIfam" id="NF007989">
    <property type="entry name" value="PRK10717.1"/>
    <property type="match status" value="1"/>
</dbReference>
<dbReference type="SMART" id="SM00326">
    <property type="entry name" value="SH3"/>
    <property type="match status" value="1"/>
</dbReference>
<dbReference type="Pfam" id="PF00018">
    <property type="entry name" value="SH3_1"/>
    <property type="match status" value="1"/>
</dbReference>
<accession>A0ABR2Y3J2</accession>
<feature type="compositionally biased region" description="Polar residues" evidence="11">
    <location>
        <begin position="437"/>
        <end position="448"/>
    </location>
</feature>
<dbReference type="PROSITE" id="PS00518">
    <property type="entry name" value="ZF_RING_1"/>
    <property type="match status" value="1"/>
</dbReference>
<dbReference type="Proteomes" id="UP001465668">
    <property type="component" value="Unassembled WGS sequence"/>
</dbReference>
<proteinExistence type="inferred from homology"/>
<reference evidence="14 15" key="1">
    <citation type="submission" date="2024-02" db="EMBL/GenBank/DDBJ databases">
        <title>First draft genome assembly of two strains of Seiridium cardinale.</title>
        <authorList>
            <person name="Emiliani G."/>
            <person name="Scali E."/>
        </authorList>
    </citation>
    <scope>NUCLEOTIDE SEQUENCE [LARGE SCALE GENOMIC DNA]</scope>
    <source>
        <strain evidence="14 15">BM-138-000479</strain>
    </source>
</reference>
<feature type="domain" description="SH3" evidence="12">
    <location>
        <begin position="877"/>
        <end position="938"/>
    </location>
</feature>
<dbReference type="InterPro" id="IPR036028">
    <property type="entry name" value="SH3-like_dom_sf"/>
</dbReference>
<gene>
    <name evidence="14" type="ORF">SCAR479_02734</name>
</gene>
<dbReference type="EMBL" id="JARVKM010000006">
    <property type="protein sequence ID" value="KAK9780619.1"/>
    <property type="molecule type" value="Genomic_DNA"/>
</dbReference>
<dbReference type="InterPro" id="IPR001841">
    <property type="entry name" value="Znf_RING"/>
</dbReference>
<evidence type="ECO:0000256" key="2">
    <source>
        <dbReference type="ARBA" id="ARBA00008649"/>
    </source>
</evidence>
<keyword evidence="4" id="KW-0479">Metal-binding</keyword>
<keyword evidence="6" id="KW-0862">Zinc</keyword>
<dbReference type="PANTHER" id="PTHR10314">
    <property type="entry name" value="CYSTATHIONINE BETA-SYNTHASE"/>
    <property type="match status" value="1"/>
</dbReference>
<evidence type="ECO:0000256" key="3">
    <source>
        <dbReference type="ARBA" id="ARBA00022443"/>
    </source>
</evidence>
<organism evidence="14 15">
    <name type="scientific">Seiridium cardinale</name>
    <dbReference type="NCBI Taxonomy" id="138064"/>
    <lineage>
        <taxon>Eukaryota</taxon>
        <taxon>Fungi</taxon>
        <taxon>Dikarya</taxon>
        <taxon>Ascomycota</taxon>
        <taxon>Pezizomycotina</taxon>
        <taxon>Sordariomycetes</taxon>
        <taxon>Xylariomycetidae</taxon>
        <taxon>Amphisphaeriales</taxon>
        <taxon>Sporocadaceae</taxon>
        <taxon>Seiridium</taxon>
    </lineage>
</organism>
<keyword evidence="8" id="KW-0663">Pyridoxal phosphate</keyword>
<feature type="compositionally biased region" description="Low complexity" evidence="11">
    <location>
        <begin position="247"/>
        <end position="259"/>
    </location>
</feature>
<dbReference type="InterPro" id="IPR017907">
    <property type="entry name" value="Znf_RING_CS"/>
</dbReference>
<evidence type="ECO:0000256" key="9">
    <source>
        <dbReference type="PROSITE-ProRule" id="PRU00175"/>
    </source>
</evidence>
<dbReference type="InterPro" id="IPR000634">
    <property type="entry name" value="Ser/Thr_deHydtase_PyrdxlP-BS"/>
</dbReference>
<evidence type="ECO:0000259" key="12">
    <source>
        <dbReference type="PROSITE" id="PS50002"/>
    </source>
</evidence>
<evidence type="ECO:0000256" key="1">
    <source>
        <dbReference type="ARBA" id="ARBA00001933"/>
    </source>
</evidence>
<feature type="compositionally biased region" description="Basic and acidic residues" evidence="11">
    <location>
        <begin position="218"/>
        <end position="243"/>
    </location>
</feature>
<feature type="domain" description="RING-type" evidence="13">
    <location>
        <begin position="16"/>
        <end position="72"/>
    </location>
</feature>
<sequence length="1375" mass="152098">MDSPRPGVDLEKELTCSICTEVLYQPLTLLDCLHTFCGSCLKDWFSWQATIAENSPNPPAPGSTAATCPSCRAPVRDTRHNATVATLLDMFLSANPDKARSEEDKEEMHQKYKPGDDILPRIRTQEKSPEDMRLEQLERQMLEQAREMSLRASGVGSPSSSHNHRSRRDHHLRHLDSDRSDRESSRDSRHRDARHRTRREGERRQRAESNSTLQPAGEGRHGRSESQQRSRDSSRARRARPIEHQSSIRSLISSSSVDSLDMEREIEEFARQIQEEGLLEGLDLDNIDLSRNDELSRKITEAYRRRQIQRTRQESSRRQTTSNHSSRTDVAALSPRPLAIDRSRANSRQRANSENTRSSTSTIQADDRRRPPVTASLLEVRDGPERRRRRTSSGARSATDPIRPRTSETRPAARSQTDLILRNRSSDIDVRRPSFGDRSSSLPTTTPGNQPPVGLGLSFGERTASSAQNPVSSPVDTSSATPSSARGRQRPASLVVSPQSPLPSLGAPLSPGGHKRTRSQFYQEPSITCSRCARAHIEYDLHYNCASCNGGEWNICLDCYRRGRGCLHWFGFGYSAFNKWERARANGHPELERPHMLTSNRYIPPKVTPGGADGRRTMTTDDPLRRLQSGMFCAGCLAWANECYWRCELCNEGDWGFCNKCVNTGRTCTHPLLPLTYVSPSNDSSPPASPPIPSPPASASLYNGANAMSMGNFKPLTFTTTCSVCQTAIAPTQDRCHCYTCPSPTISASSVVADTQPGEYEVCVDCYHKLETDNRISGDNGRLGWRRCINGHRMVILNFQFAGGGERRYIVQDLVGGWDLHMEPYEPSTAQERTPGLQKWQWLGVNGLKLERLVTEDVAATAPTGGAWAEVFPPDGGVGMRTAAKWSWYPEAGSHDELTFPKGAEIREVEDVNGEWYFGSYMGAKGLFPAPYPKPHSPSTASCSVAWLPTRQFFFTELRDSNGVTSSTSSGRTTLRDLGSTLRSRSRRSQGPELAHHCRVESAGRREGLDGWYVLSPLLSWTNHCKLRVCLTCQHTTAIGNTPLIRLNKLSEQTKCEVLGKAEFMNPGGSIKDRAALYVVLDAEERGQLRPGGTVVEGTAGNTGIGLAHVCRSKGYRLVIYMPNTQSQGKVDLLRLLGAEVYPVPAVAFDNPENYNHQARRHAERLVREQGEGASVWTNQFDNTANRRAHIETTGPEIWEQTSGKVDAFTCATGTGGTLAGVTRYLKDVSGGKVKSFLADPPGSVLHSYIQSGGKLSERAGGSITEGIGQGRVTDNLAPDIAELDGSVHISDEKTIDMVYRCLDEEGLYLGASSALNVVAAKEVAEIMGPGHTVVTALCDGAYRYADRLFSKKWLESKKLLDSIPENLKRYIVLP</sequence>
<dbReference type="Gene3D" id="3.40.50.1100">
    <property type="match status" value="2"/>
</dbReference>
<feature type="region of interest" description="Disordered" evidence="11">
    <location>
        <begin position="304"/>
        <end position="519"/>
    </location>
</feature>
<evidence type="ECO:0000256" key="11">
    <source>
        <dbReference type="SAM" id="MobiDB-lite"/>
    </source>
</evidence>
<dbReference type="PROSITE" id="PS50089">
    <property type="entry name" value="ZF_RING_2"/>
    <property type="match status" value="1"/>
</dbReference>
<dbReference type="SUPFAM" id="SSF50044">
    <property type="entry name" value="SH3-domain"/>
    <property type="match status" value="1"/>
</dbReference>